<evidence type="ECO:0000256" key="1">
    <source>
        <dbReference type="ARBA" id="ARBA00008781"/>
    </source>
</evidence>
<sequence length="454" mass="51614">MKWSMKKTILPILTFVIAIVSGQYEVPDATVEVYSPRGLKVSIPDEEGVKLFAFHGKINEEMNGREGGTFSRDILKPKDGKWTFYDPTAKLNIGDKLYYWTYVDFFDGERKLGYPKDDQFHEVKEFQVKPGECKQSQTTQNGKSDKICSGKLIFEEHFKTFNPALWSPEVKFADAPDYEFVIYGNYSETMKFTNDKLGIKPTLAEDVYGRDIVFSSLDLGASCTDKSSPCYRKAQGQFIVPPVISSQINTKDKFSFKYGKIEVRAKLPKGNWIYPEIFLNPATEEYGADYLSGQIRVAFATGNMPTKLQGGVIFSENEKGRSYGIKTKKNHKRTVHNYGVTWTPDKITFTLDNEAYGEVIPPNDGFAGITGILPNKYKEIWEEGSKIAPFDQEMYFTIGVGVGGHNFPDSDNTKPWKNSNATQARDFYQNLTTWYETWTPQSTLEVDHIKVWAL</sequence>
<dbReference type="GO" id="GO:0005975">
    <property type="term" value="P:carbohydrate metabolic process"/>
    <property type="evidence" value="ECO:0007669"/>
    <property type="project" value="InterPro"/>
</dbReference>
<dbReference type="Pfam" id="PF00722">
    <property type="entry name" value="Glyco_hydro_16"/>
    <property type="match status" value="1"/>
</dbReference>
<feature type="domain" description="CBM39" evidence="6">
    <location>
        <begin position="26"/>
        <end position="131"/>
    </location>
</feature>
<dbReference type="InterPro" id="IPR013320">
    <property type="entry name" value="ConA-like_dom_sf"/>
</dbReference>
<keyword evidence="8" id="KW-1185">Reference proteome</keyword>
<feature type="domain" description="GH16" evidence="5">
    <location>
        <begin position="243"/>
        <end position="359"/>
    </location>
</feature>
<dbReference type="InterPro" id="IPR031756">
    <property type="entry name" value="BGBP_N"/>
</dbReference>
<evidence type="ECO:0000313" key="8">
    <source>
        <dbReference type="Proteomes" id="UP001154078"/>
    </source>
</evidence>
<keyword evidence="2" id="KW-0399">Innate immunity</keyword>
<dbReference type="InterPro" id="IPR050546">
    <property type="entry name" value="Glycosyl_Hydrlase_16"/>
</dbReference>
<evidence type="ECO:0000259" key="5">
    <source>
        <dbReference type="Pfam" id="PF00722"/>
    </source>
</evidence>
<dbReference type="Pfam" id="PF15886">
    <property type="entry name" value="CBM39"/>
    <property type="match status" value="1"/>
</dbReference>
<dbReference type="GO" id="GO:0004553">
    <property type="term" value="F:hydrolase activity, hydrolyzing O-glycosyl compounds"/>
    <property type="evidence" value="ECO:0007669"/>
    <property type="project" value="InterPro"/>
</dbReference>
<dbReference type="PANTHER" id="PTHR10963:SF60">
    <property type="entry name" value="GRAM-NEGATIVE BACTERIA-BINDING PROTEIN 1-RELATED"/>
    <property type="match status" value="1"/>
</dbReference>
<dbReference type="InterPro" id="IPR000757">
    <property type="entry name" value="Beta-glucanase-like"/>
</dbReference>
<proteinExistence type="inferred from homology"/>
<evidence type="ECO:0000256" key="2">
    <source>
        <dbReference type="ARBA" id="ARBA00022588"/>
    </source>
</evidence>
<feature type="chain" id="PRO_5040178224" description="Beta-1,3-glucan-binding protein" evidence="4">
    <location>
        <begin position="23"/>
        <end position="454"/>
    </location>
</feature>
<evidence type="ECO:0000313" key="7">
    <source>
        <dbReference type="EMBL" id="CAH0546478.1"/>
    </source>
</evidence>
<gene>
    <name evidence="7" type="ORF">MELIAE_LOCUS635</name>
</gene>
<keyword evidence="4" id="KW-0732">Signal</keyword>
<dbReference type="PANTHER" id="PTHR10963">
    <property type="entry name" value="GLYCOSYL HYDROLASE-RELATED"/>
    <property type="match status" value="1"/>
</dbReference>
<accession>A0A9P0FBU7</accession>
<evidence type="ECO:0008006" key="9">
    <source>
        <dbReference type="Google" id="ProtNLM"/>
    </source>
</evidence>
<evidence type="ECO:0000256" key="4">
    <source>
        <dbReference type="SAM" id="SignalP"/>
    </source>
</evidence>
<dbReference type="Gene3D" id="2.60.40.2140">
    <property type="entry name" value="Beta-1,3-glucan-recognition protein, N-terminal domain"/>
    <property type="match status" value="1"/>
</dbReference>
<organism evidence="7 8">
    <name type="scientific">Brassicogethes aeneus</name>
    <name type="common">Rape pollen beetle</name>
    <name type="synonym">Meligethes aeneus</name>
    <dbReference type="NCBI Taxonomy" id="1431903"/>
    <lineage>
        <taxon>Eukaryota</taxon>
        <taxon>Metazoa</taxon>
        <taxon>Ecdysozoa</taxon>
        <taxon>Arthropoda</taxon>
        <taxon>Hexapoda</taxon>
        <taxon>Insecta</taxon>
        <taxon>Pterygota</taxon>
        <taxon>Neoptera</taxon>
        <taxon>Endopterygota</taxon>
        <taxon>Coleoptera</taxon>
        <taxon>Polyphaga</taxon>
        <taxon>Cucujiformia</taxon>
        <taxon>Nitidulidae</taxon>
        <taxon>Meligethinae</taxon>
        <taxon>Brassicogethes</taxon>
    </lineage>
</organism>
<dbReference type="EMBL" id="OV121132">
    <property type="protein sequence ID" value="CAH0546478.1"/>
    <property type="molecule type" value="Genomic_DNA"/>
</dbReference>
<dbReference type="AlphaFoldDB" id="A0A9P0FBU7"/>
<dbReference type="GO" id="GO:0030246">
    <property type="term" value="F:carbohydrate binding"/>
    <property type="evidence" value="ECO:0007669"/>
    <property type="project" value="InterPro"/>
</dbReference>
<evidence type="ECO:0000256" key="3">
    <source>
        <dbReference type="ARBA" id="ARBA00022859"/>
    </source>
</evidence>
<dbReference type="Gene3D" id="2.60.120.200">
    <property type="match status" value="1"/>
</dbReference>
<keyword evidence="3" id="KW-0391">Immunity</keyword>
<evidence type="ECO:0000259" key="6">
    <source>
        <dbReference type="Pfam" id="PF15886"/>
    </source>
</evidence>
<dbReference type="SUPFAM" id="SSF49899">
    <property type="entry name" value="Concanavalin A-like lectins/glucanases"/>
    <property type="match status" value="1"/>
</dbReference>
<protein>
    <recommendedName>
        <fullName evidence="9">Beta-1,3-glucan-binding protein</fullName>
    </recommendedName>
</protein>
<dbReference type="InterPro" id="IPR043030">
    <property type="entry name" value="BGBP_N_sf"/>
</dbReference>
<dbReference type="Proteomes" id="UP001154078">
    <property type="component" value="Chromosome 1"/>
</dbReference>
<reference evidence="7" key="1">
    <citation type="submission" date="2021-12" db="EMBL/GenBank/DDBJ databases">
        <authorList>
            <person name="King R."/>
        </authorList>
    </citation>
    <scope>NUCLEOTIDE SEQUENCE</scope>
</reference>
<dbReference type="GO" id="GO:0045087">
    <property type="term" value="P:innate immune response"/>
    <property type="evidence" value="ECO:0007669"/>
    <property type="project" value="UniProtKB-KW"/>
</dbReference>
<feature type="signal peptide" evidence="4">
    <location>
        <begin position="1"/>
        <end position="22"/>
    </location>
</feature>
<name>A0A9P0FBU7_BRAAE</name>
<dbReference type="OrthoDB" id="4781at2759"/>
<comment type="similarity">
    <text evidence="1">Belongs to the insect beta-1,3-glucan binding protein family.</text>
</comment>